<comment type="cofactor">
    <cofactor evidence="1">
        <name>Zn(2+)</name>
        <dbReference type="ChEBI" id="CHEBI:29105"/>
    </cofactor>
</comment>
<sequence length="322" mass="35963">MKTTVMGSYPKIPAGSGPNVRSAIQRFEKGLLTPSQLFDTYSQVIGRVVDLAFEAQLDRTTDGQIRWYDLFDPVVRDLDNVQSAGLIRLFDNNFYVRHPLITGRLQYQGGTLAAWSREASQRSQVPVKVALPGLFTFLELAEDKSYGNQDALLADLVDVMRLTVKHLEDTGIVEVQWDEPALARNATLSQSQVEEAYRALLDPSIGLDQSIALYWGKSTPWIERLSSLPFSRIYVDAVSEPAILDVLSQTALPMDVGVGLLDARNVRLEEPSEVLQHLEPIILKQGPSKVWIHPNCGLEFLPPDRAEQKVRLLKDIKTLING</sequence>
<comment type="caution">
    <text evidence="5">The sequence shown here is derived from an EMBL/GenBank/DDBJ whole genome shotgun (WGS) entry which is preliminary data.</text>
</comment>
<dbReference type="GO" id="GO:0008270">
    <property type="term" value="F:zinc ion binding"/>
    <property type="evidence" value="ECO:0007669"/>
    <property type="project" value="InterPro"/>
</dbReference>
<evidence type="ECO:0000313" key="6">
    <source>
        <dbReference type="Proteomes" id="UP000242705"/>
    </source>
</evidence>
<dbReference type="Gene3D" id="3.20.20.210">
    <property type="match status" value="1"/>
</dbReference>
<dbReference type="SUPFAM" id="SSF51726">
    <property type="entry name" value="UROD/MetE-like"/>
    <property type="match status" value="1"/>
</dbReference>
<dbReference type="InterPro" id="IPR002629">
    <property type="entry name" value="Met_Synth_C/arc"/>
</dbReference>
<dbReference type="PANTHER" id="PTHR30519">
    <property type="entry name" value="5-METHYLTETRAHYDROPTEROYLTRIGLUTAMATE--HOMOCYSTEINE METHYLTRANSFERASE"/>
    <property type="match status" value="1"/>
</dbReference>
<dbReference type="Pfam" id="PF01717">
    <property type="entry name" value="Meth_synt_2"/>
    <property type="match status" value="1"/>
</dbReference>
<dbReference type="InterPro" id="IPR038071">
    <property type="entry name" value="UROD/MetE-like_sf"/>
</dbReference>
<evidence type="ECO:0000256" key="3">
    <source>
        <dbReference type="ARBA" id="ARBA00022833"/>
    </source>
</evidence>
<evidence type="ECO:0000313" key="5">
    <source>
        <dbReference type="EMBL" id="PSR29857.1"/>
    </source>
</evidence>
<dbReference type="GO" id="GO:0003871">
    <property type="term" value="F:5-methyltetrahydropteroyltriglutamate-homocysteine S-methyltransferase activity"/>
    <property type="evidence" value="ECO:0007669"/>
    <property type="project" value="InterPro"/>
</dbReference>
<accession>A0A2T2X5W5</accession>
<gene>
    <name evidence="5" type="ORF">C7B47_00680</name>
</gene>
<proteinExistence type="predicted"/>
<dbReference type="EMBL" id="PXYX01000001">
    <property type="protein sequence ID" value="PSR29857.1"/>
    <property type="molecule type" value="Genomic_DNA"/>
</dbReference>
<dbReference type="AlphaFoldDB" id="A0A2T2X5W5"/>
<dbReference type="GO" id="GO:0009086">
    <property type="term" value="P:methionine biosynthetic process"/>
    <property type="evidence" value="ECO:0007669"/>
    <property type="project" value="InterPro"/>
</dbReference>
<evidence type="ECO:0000256" key="1">
    <source>
        <dbReference type="ARBA" id="ARBA00001947"/>
    </source>
</evidence>
<evidence type="ECO:0000259" key="4">
    <source>
        <dbReference type="Pfam" id="PF01717"/>
    </source>
</evidence>
<organism evidence="5 6">
    <name type="scientific">Sulfobacillus thermosulfidooxidans</name>
    <dbReference type="NCBI Taxonomy" id="28034"/>
    <lineage>
        <taxon>Bacteria</taxon>
        <taxon>Bacillati</taxon>
        <taxon>Bacillota</taxon>
        <taxon>Clostridia</taxon>
        <taxon>Eubacteriales</taxon>
        <taxon>Clostridiales Family XVII. Incertae Sedis</taxon>
        <taxon>Sulfobacillus</taxon>
    </lineage>
</organism>
<dbReference type="Proteomes" id="UP000242705">
    <property type="component" value="Unassembled WGS sequence"/>
</dbReference>
<reference evidence="5 6" key="1">
    <citation type="journal article" date="2014" name="BMC Genomics">
        <title>Comparison of environmental and isolate Sulfobacillus genomes reveals diverse carbon, sulfur, nitrogen, and hydrogen metabolisms.</title>
        <authorList>
            <person name="Justice N.B."/>
            <person name="Norman A."/>
            <person name="Brown C.T."/>
            <person name="Singh A."/>
            <person name="Thomas B.C."/>
            <person name="Banfield J.F."/>
        </authorList>
    </citation>
    <scope>NUCLEOTIDE SEQUENCE [LARGE SCALE GENOMIC DNA]</scope>
    <source>
        <strain evidence="5">AMDSBA5</strain>
    </source>
</reference>
<protein>
    <submittedName>
        <fullName evidence="5">Synthase</fullName>
    </submittedName>
</protein>
<keyword evidence="3" id="KW-0862">Zinc</keyword>
<feature type="domain" description="Cobalamin-independent methionine synthase MetE C-terminal/archaeal" evidence="4">
    <location>
        <begin position="1"/>
        <end position="315"/>
    </location>
</feature>
<name>A0A2T2X5W5_SULTH</name>
<keyword evidence="2" id="KW-0479">Metal-binding</keyword>
<evidence type="ECO:0000256" key="2">
    <source>
        <dbReference type="ARBA" id="ARBA00022723"/>
    </source>
</evidence>